<keyword evidence="1" id="KW-0812">Transmembrane</keyword>
<keyword evidence="1" id="KW-1133">Transmembrane helix</keyword>
<protein>
    <recommendedName>
        <fullName evidence="4">NAD(P)-binding domain-containing protein</fullName>
    </recommendedName>
</protein>
<sequence>MNFVILSLLILQRSLSARCFSFVPHVSRNAIRPQIMHGRVKNKSNRILVQSSSTNHAEQPFEILVGGVFSITGQEVSRRLGRSKILSEIITGGSSRVSALVEDSNLMALVTNDHKQTLANDKVSPQNVNKAALLNAVHVDALVISTDAPPPPEAVKRIMLDASYCGAKTAIMLSRSPPSGDLRQWRLAEDAAIESASSSLFRSLIILRTAEPIGGPYYALNLDLLQTAAAKAITSSHRDFGIAPAEKSDGNKIRQKDIGTSRPILAEVFENVLASQVKEHLQLQDLTNAEEGLALSILDVVSIEGNAPNFDTATERITDAMKKATITKMRLSSMEQSATVDSESPPFSDSETLSFLTSPQRQYSTNPFLAPPAVSGPYWFFVFLVVLGFGLASQEWSWCKVGWAVDPSSPFHLAVTEKTCACLDDSFKSCTPVGELSEGYFRILNKFR</sequence>
<gene>
    <name evidence="3" type="ORF">DBRI00130_LOCUS44880</name>
</gene>
<reference evidence="3" key="1">
    <citation type="submission" date="2021-01" db="EMBL/GenBank/DDBJ databases">
        <authorList>
            <person name="Corre E."/>
            <person name="Pelletier E."/>
            <person name="Niang G."/>
            <person name="Scheremetjew M."/>
            <person name="Finn R."/>
            <person name="Kale V."/>
            <person name="Holt S."/>
            <person name="Cochrane G."/>
            <person name="Meng A."/>
            <person name="Brown T."/>
            <person name="Cohen L."/>
        </authorList>
    </citation>
    <scope>NUCLEOTIDE SEQUENCE</scope>
    <source>
        <strain evidence="3">GSO104</strain>
    </source>
</reference>
<organism evidence="3">
    <name type="scientific">Ditylum brightwellii</name>
    <dbReference type="NCBI Taxonomy" id="49249"/>
    <lineage>
        <taxon>Eukaryota</taxon>
        <taxon>Sar</taxon>
        <taxon>Stramenopiles</taxon>
        <taxon>Ochrophyta</taxon>
        <taxon>Bacillariophyta</taxon>
        <taxon>Mediophyceae</taxon>
        <taxon>Lithodesmiophycidae</taxon>
        <taxon>Lithodesmiales</taxon>
        <taxon>Lithodesmiaceae</taxon>
        <taxon>Ditylum</taxon>
    </lineage>
</organism>
<evidence type="ECO:0000313" key="3">
    <source>
        <dbReference type="EMBL" id="CAE4670743.1"/>
    </source>
</evidence>
<feature type="signal peptide" evidence="2">
    <location>
        <begin position="1"/>
        <end position="17"/>
    </location>
</feature>
<evidence type="ECO:0008006" key="4">
    <source>
        <dbReference type="Google" id="ProtNLM"/>
    </source>
</evidence>
<feature type="transmembrane region" description="Helical" evidence="1">
    <location>
        <begin position="376"/>
        <end position="393"/>
    </location>
</feature>
<evidence type="ECO:0000256" key="1">
    <source>
        <dbReference type="SAM" id="Phobius"/>
    </source>
</evidence>
<keyword evidence="1" id="KW-0472">Membrane</keyword>
<dbReference type="AlphaFoldDB" id="A0A7S4WCK6"/>
<accession>A0A7S4WCK6</accession>
<keyword evidence="2" id="KW-0732">Signal</keyword>
<name>A0A7S4WCK6_9STRA</name>
<dbReference type="EMBL" id="HBNS01062195">
    <property type="protein sequence ID" value="CAE4670743.1"/>
    <property type="molecule type" value="Transcribed_RNA"/>
</dbReference>
<evidence type="ECO:0000256" key="2">
    <source>
        <dbReference type="SAM" id="SignalP"/>
    </source>
</evidence>
<feature type="chain" id="PRO_5031120056" description="NAD(P)-binding domain-containing protein" evidence="2">
    <location>
        <begin position="18"/>
        <end position="448"/>
    </location>
</feature>
<proteinExistence type="predicted"/>